<feature type="transmembrane region" description="Helical" evidence="2">
    <location>
        <begin position="7"/>
        <end position="25"/>
    </location>
</feature>
<keyword evidence="2" id="KW-0812">Transmembrane</keyword>
<comment type="caution">
    <text evidence="3">The sequence shown here is derived from an EMBL/GenBank/DDBJ whole genome shotgun (WGS) entry which is preliminary data.</text>
</comment>
<dbReference type="STRING" id="1802308.A3D50_00505"/>
<evidence type="ECO:0000256" key="1">
    <source>
        <dbReference type="SAM" id="MobiDB-lite"/>
    </source>
</evidence>
<dbReference type="Proteomes" id="UP000178413">
    <property type="component" value="Unassembled WGS sequence"/>
</dbReference>
<feature type="region of interest" description="Disordered" evidence="1">
    <location>
        <begin position="45"/>
        <end position="73"/>
    </location>
</feature>
<keyword evidence="2" id="KW-0472">Membrane</keyword>
<organism evidence="3 4">
    <name type="scientific">Candidatus Taylorbacteria bacterium RIFCSPHIGHO2_02_FULL_44_12</name>
    <dbReference type="NCBI Taxonomy" id="1802308"/>
    <lineage>
        <taxon>Bacteria</taxon>
        <taxon>Candidatus Tayloriibacteriota</taxon>
    </lineage>
</organism>
<dbReference type="AlphaFoldDB" id="A0A1G2ML56"/>
<name>A0A1G2ML56_9BACT</name>
<proteinExistence type="predicted"/>
<feature type="region of interest" description="Disordered" evidence="1">
    <location>
        <begin position="175"/>
        <end position="196"/>
    </location>
</feature>
<accession>A0A1G2ML56</accession>
<dbReference type="EMBL" id="MHRM01000001">
    <property type="protein sequence ID" value="OHA24665.1"/>
    <property type="molecule type" value="Genomic_DNA"/>
</dbReference>
<dbReference type="SUPFAM" id="SSF69304">
    <property type="entry name" value="Tricorn protease N-terminal domain"/>
    <property type="match status" value="1"/>
</dbReference>
<evidence type="ECO:0000313" key="4">
    <source>
        <dbReference type="Proteomes" id="UP000178413"/>
    </source>
</evidence>
<evidence type="ECO:0000256" key="2">
    <source>
        <dbReference type="SAM" id="Phobius"/>
    </source>
</evidence>
<protein>
    <submittedName>
        <fullName evidence="3">Uncharacterized protein</fullName>
    </submittedName>
</protein>
<feature type="compositionally biased region" description="Low complexity" evidence="1">
    <location>
        <begin position="177"/>
        <end position="192"/>
    </location>
</feature>
<reference evidence="3 4" key="1">
    <citation type="journal article" date="2016" name="Nat. Commun.">
        <title>Thousands of microbial genomes shed light on interconnected biogeochemical processes in an aquifer system.</title>
        <authorList>
            <person name="Anantharaman K."/>
            <person name="Brown C.T."/>
            <person name="Hug L.A."/>
            <person name="Sharon I."/>
            <person name="Castelle C.J."/>
            <person name="Probst A.J."/>
            <person name="Thomas B.C."/>
            <person name="Singh A."/>
            <person name="Wilkins M.J."/>
            <person name="Karaoz U."/>
            <person name="Brodie E.L."/>
            <person name="Williams K.H."/>
            <person name="Hubbard S.S."/>
            <person name="Banfield J.F."/>
        </authorList>
    </citation>
    <scope>NUCLEOTIDE SEQUENCE [LARGE SCALE GENOMIC DNA]</scope>
</reference>
<feature type="compositionally biased region" description="Polar residues" evidence="1">
    <location>
        <begin position="64"/>
        <end position="73"/>
    </location>
</feature>
<keyword evidence="2" id="KW-1133">Transmembrane helix</keyword>
<sequence>MTIKGKTIIILIVILLGSAISYWYFLLRYSMNTIPINTDTEETGGFAPFGRTSSGGRQGTSGGENATTTNYSGQNEQVRLPVLRLLSDTPIGGYGASTTASTTVIRWIDRGRGNTYEARQDSLNIRTLSNTILPRVYQSSWNKNLTAFIGTIFPDNSGDPSVVYAELQAHPIPKQQATTTATSTPTAPANNSLAPFDLKGKNLPEKTIAYAVSPKKDRLFVFVDENGSGTGYISNFNGSSLKKIFSSPLTQVNVDWPEENTIAITTKGSSNQNGFLYFVNPNTGIIKKILGPIRGLSTRVSHDARYVLYSTALISKNSIRAFIYSITSASETDALIQTLADKCAWGHFYAYTVYCAAPSSLIQAEYPDDWYKGTVSFTDKIWAVDARTGEVSLVSALVDQADRLIDVFNMEISDKDEYLLFMNKKDLSFWSLDLVSSK</sequence>
<gene>
    <name evidence="3" type="ORF">A3D50_00505</name>
</gene>
<evidence type="ECO:0000313" key="3">
    <source>
        <dbReference type="EMBL" id="OHA24665.1"/>
    </source>
</evidence>